<sequence>LHREIIWSNLTPYASLRHDVKRENCVVFRAPWFDHAKAVLSCPVPDMQTAWREVHVREVDRLAYIRQEDLPAVVEIHSAALTSSWKSIYDLSASPLRWARKRRWMASTEVLFLADNNAAFEIGRIFIQPEGYVCDALTWSMPNAGDALKLSISAGMLTHAHWLSGAIPLSHRFWPMRSMWLRSADRLHLTTKLRSMQGIPNLRIVSYGEGATYVAGPSEALLEATERAPHVGLTPTRSSWEGVGSDRLASSKDWLPKDFDSYERIAHWATPRPIADLLRIDQAAIQSLTDETAAVQSIVTILKGTSSANVH</sequence>
<accession>A0A1I2HWR6</accession>
<dbReference type="EMBL" id="FONX01000045">
    <property type="protein sequence ID" value="SFF34595.1"/>
    <property type="molecule type" value="Genomic_DNA"/>
</dbReference>
<evidence type="ECO:0000313" key="1">
    <source>
        <dbReference type="EMBL" id="SFF34595.1"/>
    </source>
</evidence>
<organism evidence="1 2">
    <name type="scientific">Paracidovorax wautersii</name>
    <dbReference type="NCBI Taxonomy" id="1177982"/>
    <lineage>
        <taxon>Bacteria</taxon>
        <taxon>Pseudomonadati</taxon>
        <taxon>Pseudomonadota</taxon>
        <taxon>Betaproteobacteria</taxon>
        <taxon>Burkholderiales</taxon>
        <taxon>Comamonadaceae</taxon>
        <taxon>Paracidovorax</taxon>
    </lineage>
</organism>
<dbReference type="RefSeq" id="WP_175518605.1">
    <property type="nucleotide sequence ID" value="NZ_FONX01000045.1"/>
</dbReference>
<reference evidence="2" key="1">
    <citation type="submission" date="2016-10" db="EMBL/GenBank/DDBJ databases">
        <authorList>
            <person name="Varghese N."/>
            <person name="Submissions S."/>
        </authorList>
    </citation>
    <scope>NUCLEOTIDE SEQUENCE [LARGE SCALE GENOMIC DNA]</scope>
    <source>
        <strain evidence="2">DSM 27981</strain>
    </source>
</reference>
<feature type="non-terminal residue" evidence="1">
    <location>
        <position position="1"/>
    </location>
</feature>
<keyword evidence="2" id="KW-1185">Reference proteome</keyword>
<gene>
    <name evidence="1" type="ORF">SAMN04489711_1451</name>
</gene>
<dbReference type="AlphaFoldDB" id="A0A1I2HWR6"/>
<protein>
    <submittedName>
        <fullName evidence="1">Uncharacterized protein</fullName>
    </submittedName>
</protein>
<evidence type="ECO:0000313" key="2">
    <source>
        <dbReference type="Proteomes" id="UP000199119"/>
    </source>
</evidence>
<proteinExistence type="predicted"/>
<dbReference type="Proteomes" id="UP000199119">
    <property type="component" value="Unassembled WGS sequence"/>
</dbReference>
<name>A0A1I2HWR6_9BURK</name>